<comment type="caution">
    <text evidence="4">The sequence shown here is derived from an EMBL/GenBank/DDBJ whole genome shotgun (WGS) entry which is preliminary data.</text>
</comment>
<proteinExistence type="predicted"/>
<feature type="domain" description="Mop" evidence="3">
    <location>
        <begin position="64"/>
        <end position="129"/>
    </location>
</feature>
<evidence type="ECO:0000313" key="5">
    <source>
        <dbReference type="Proteomes" id="UP000470875"/>
    </source>
</evidence>
<evidence type="ECO:0000259" key="3">
    <source>
        <dbReference type="PROSITE" id="PS51866"/>
    </source>
</evidence>
<sequence>MTNYRISRAANLLGVSSDTVRRWIQTGRLAAMHDNAGRQTVSGQELAQLAQDLATAATADSTVASSARNRATGLVTSIIKDTVMAQVNLQCGPYRFVSLMSREAVDELQLDVGDTATMVVKATNVIVEKNTNPKERISS</sequence>
<dbReference type="Gene3D" id="2.40.50.100">
    <property type="match status" value="1"/>
</dbReference>
<dbReference type="EMBL" id="VULO01000012">
    <property type="protein sequence ID" value="MSS85119.1"/>
    <property type="molecule type" value="Genomic_DNA"/>
</dbReference>
<dbReference type="Pfam" id="PF12728">
    <property type="entry name" value="HTH_17"/>
    <property type="match status" value="1"/>
</dbReference>
<evidence type="ECO:0000313" key="4">
    <source>
        <dbReference type="EMBL" id="MSS85119.1"/>
    </source>
</evidence>
<gene>
    <name evidence="4" type="ORF">FYJ24_10175</name>
</gene>
<dbReference type="InterPro" id="IPR005116">
    <property type="entry name" value="Transp-assoc_OB_typ1"/>
</dbReference>
<dbReference type="SUPFAM" id="SSF50331">
    <property type="entry name" value="MOP-like"/>
    <property type="match status" value="1"/>
</dbReference>
<dbReference type="InterPro" id="IPR004606">
    <property type="entry name" value="Mop_domain"/>
</dbReference>
<dbReference type="Proteomes" id="UP000470875">
    <property type="component" value="Unassembled WGS sequence"/>
</dbReference>
<dbReference type="PROSITE" id="PS51866">
    <property type="entry name" value="MOP"/>
    <property type="match status" value="1"/>
</dbReference>
<dbReference type="RefSeq" id="WP_318656651.1">
    <property type="nucleotide sequence ID" value="NZ_VULO01000012.1"/>
</dbReference>
<dbReference type="Pfam" id="PF03459">
    <property type="entry name" value="TOBE"/>
    <property type="match status" value="1"/>
</dbReference>
<keyword evidence="5" id="KW-1185">Reference proteome</keyword>
<organism evidence="4 5">
    <name type="scientific">Scrofimicrobium canadense</name>
    <dbReference type="NCBI Taxonomy" id="2652290"/>
    <lineage>
        <taxon>Bacteria</taxon>
        <taxon>Bacillati</taxon>
        <taxon>Actinomycetota</taxon>
        <taxon>Actinomycetes</taxon>
        <taxon>Actinomycetales</taxon>
        <taxon>Actinomycetaceae</taxon>
        <taxon>Scrofimicrobium</taxon>
    </lineage>
</organism>
<dbReference type="GO" id="GO:0015689">
    <property type="term" value="P:molybdate ion transport"/>
    <property type="evidence" value="ECO:0007669"/>
    <property type="project" value="InterPro"/>
</dbReference>
<protein>
    <submittedName>
        <fullName evidence="4">Helix-turn-helix domain-containing protein</fullName>
    </submittedName>
</protein>
<reference evidence="4 5" key="1">
    <citation type="submission" date="2019-08" db="EMBL/GenBank/DDBJ databases">
        <title>In-depth cultivation of the pig gut microbiome towards novel bacterial diversity and tailored functional studies.</title>
        <authorList>
            <person name="Wylensek D."/>
            <person name="Hitch T.C.A."/>
            <person name="Clavel T."/>
        </authorList>
    </citation>
    <scope>NUCLEOTIDE SEQUENCE [LARGE SCALE GENOMIC DNA]</scope>
    <source>
        <strain evidence="4 5">WB03_NA08</strain>
    </source>
</reference>
<accession>A0A6N7VTM5</accession>
<dbReference type="InterPro" id="IPR008995">
    <property type="entry name" value="Mo/tungstate-bd_C_term_dom"/>
</dbReference>
<dbReference type="Gene3D" id="1.10.1660.10">
    <property type="match status" value="1"/>
</dbReference>
<dbReference type="InterPro" id="IPR041657">
    <property type="entry name" value="HTH_17"/>
</dbReference>
<name>A0A6N7VTM5_9ACTO</name>
<dbReference type="AlphaFoldDB" id="A0A6N7VTM5"/>
<keyword evidence="1 2" id="KW-0500">Molybdenum</keyword>
<evidence type="ECO:0000256" key="1">
    <source>
        <dbReference type="ARBA" id="ARBA00022505"/>
    </source>
</evidence>
<evidence type="ECO:0000256" key="2">
    <source>
        <dbReference type="PROSITE-ProRule" id="PRU01213"/>
    </source>
</evidence>